<comment type="similarity">
    <text evidence="1">Belongs to the sigma-70 factor family. ECF subfamily.</text>
</comment>
<dbReference type="Gene3D" id="1.10.10.10">
    <property type="entry name" value="Winged helix-like DNA-binding domain superfamily/Winged helix DNA-binding domain"/>
    <property type="match status" value="1"/>
</dbReference>
<dbReference type="InterPro" id="IPR013324">
    <property type="entry name" value="RNA_pol_sigma_r3/r4-like"/>
</dbReference>
<sequence length="179" mass="21448">MKIRKDSRKEDLHINIDAYEEEMMSYANEIIAYLMKSGVSPDQAQDVTQDVFVQILEANYSLPSSKLRAWMYRTAIRRYIDLYRRDKHYYDILKRDFFSQESLNAYDQEGYDMLDEAISQVNEKFRILLDLFYFQNFSIKEIAEITGKSQSNIKITLMRARRQLKQELQSKGYTHHEIK</sequence>
<dbReference type="NCBIfam" id="TIGR02937">
    <property type="entry name" value="sigma70-ECF"/>
    <property type="match status" value="1"/>
</dbReference>
<dbReference type="GO" id="GO:0016987">
    <property type="term" value="F:sigma factor activity"/>
    <property type="evidence" value="ECO:0007669"/>
    <property type="project" value="UniProtKB-KW"/>
</dbReference>
<organism evidence="7 8">
    <name type="scientific">Streptococcus uberis (strain ATCC BAA-854 / 0140J)</name>
    <dbReference type="NCBI Taxonomy" id="218495"/>
    <lineage>
        <taxon>Bacteria</taxon>
        <taxon>Bacillati</taxon>
        <taxon>Bacillota</taxon>
        <taxon>Bacilli</taxon>
        <taxon>Lactobacillales</taxon>
        <taxon>Streptococcaceae</taxon>
        <taxon>Streptococcus</taxon>
    </lineage>
</organism>
<evidence type="ECO:0000256" key="4">
    <source>
        <dbReference type="ARBA" id="ARBA00023163"/>
    </source>
</evidence>
<dbReference type="Pfam" id="PF08281">
    <property type="entry name" value="Sigma70_r4_2"/>
    <property type="match status" value="1"/>
</dbReference>
<dbReference type="EMBL" id="AM946015">
    <property type="protein sequence ID" value="CAR40629.1"/>
    <property type="molecule type" value="Genomic_DNA"/>
</dbReference>
<dbReference type="GO" id="GO:0006352">
    <property type="term" value="P:DNA-templated transcription initiation"/>
    <property type="evidence" value="ECO:0007669"/>
    <property type="project" value="InterPro"/>
</dbReference>
<accession>B9DT54</accession>
<dbReference type="InterPro" id="IPR039425">
    <property type="entry name" value="RNA_pol_sigma-70-like"/>
</dbReference>
<dbReference type="eggNOG" id="COG1595">
    <property type="taxonomic scope" value="Bacteria"/>
</dbReference>
<dbReference type="STRING" id="218495.SUB0177"/>
<keyword evidence="2" id="KW-0805">Transcription regulation</keyword>
<reference evidence="8" key="1">
    <citation type="journal article" date="2009" name="BMC Genomics">
        <title>Evidence for niche adaptation in the genome of the bovine pathogen Streptococcus uberis.</title>
        <authorList>
            <person name="Ward P.N."/>
            <person name="Holden M.T.G."/>
            <person name="Leigh J.A."/>
            <person name="Lennard N."/>
            <person name="Bignell A."/>
            <person name="Barron A."/>
            <person name="Clark L."/>
            <person name="Quail M.A."/>
            <person name="Woodward J."/>
            <person name="Barrell B.G."/>
            <person name="Egan S.A."/>
            <person name="Field T.R."/>
            <person name="Maskell D."/>
            <person name="Kehoe M."/>
            <person name="Dowson C.G."/>
            <person name="Chanter N."/>
            <person name="Whatmore A.M."/>
            <person name="Bentley S.D."/>
            <person name="Parkhill J."/>
        </authorList>
    </citation>
    <scope>NUCLEOTIDE SEQUENCE [LARGE SCALE GENOMIC DNA]</scope>
    <source>
        <strain evidence="8">ATCC BAA-854 / 0140J</strain>
    </source>
</reference>
<dbReference type="InterPro" id="IPR036388">
    <property type="entry name" value="WH-like_DNA-bd_sf"/>
</dbReference>
<gene>
    <name evidence="7" type="ordered locus">SUB0177</name>
</gene>
<keyword evidence="3" id="KW-0731">Sigma factor</keyword>
<protein>
    <submittedName>
        <fullName evidence="7">RNA polymerase sigma factor protein</fullName>
    </submittedName>
</protein>
<evidence type="ECO:0000313" key="8">
    <source>
        <dbReference type="Proteomes" id="UP000000449"/>
    </source>
</evidence>
<dbReference type="HOGENOM" id="CLU_047691_3_1_9"/>
<dbReference type="Proteomes" id="UP000000449">
    <property type="component" value="Chromosome"/>
</dbReference>
<dbReference type="PANTHER" id="PTHR43133:SF60">
    <property type="entry name" value="RNA POLYMERASE SIGMA FACTOR SIGV"/>
    <property type="match status" value="1"/>
</dbReference>
<keyword evidence="4" id="KW-0804">Transcription</keyword>
<dbReference type="InterPro" id="IPR014284">
    <property type="entry name" value="RNA_pol_sigma-70_dom"/>
</dbReference>
<feature type="domain" description="RNA polymerase sigma factor 70 region 4 type 2" evidence="6">
    <location>
        <begin position="112"/>
        <end position="164"/>
    </location>
</feature>
<dbReference type="CDD" id="cd06171">
    <property type="entry name" value="Sigma70_r4"/>
    <property type="match status" value="1"/>
</dbReference>
<feature type="domain" description="RNA polymerase sigma-70 region 2" evidence="5">
    <location>
        <begin position="25"/>
        <end position="87"/>
    </location>
</feature>
<evidence type="ECO:0000256" key="2">
    <source>
        <dbReference type="ARBA" id="ARBA00023015"/>
    </source>
</evidence>
<dbReference type="KEGG" id="sub:SUB0177"/>
<dbReference type="GO" id="GO:0003677">
    <property type="term" value="F:DNA binding"/>
    <property type="evidence" value="ECO:0007669"/>
    <property type="project" value="InterPro"/>
</dbReference>
<dbReference type="InterPro" id="IPR013249">
    <property type="entry name" value="RNA_pol_sigma70_r4_t2"/>
</dbReference>
<dbReference type="Pfam" id="PF04542">
    <property type="entry name" value="Sigma70_r2"/>
    <property type="match status" value="1"/>
</dbReference>
<evidence type="ECO:0000259" key="5">
    <source>
        <dbReference type="Pfam" id="PF04542"/>
    </source>
</evidence>
<dbReference type="SUPFAM" id="SSF88946">
    <property type="entry name" value="Sigma2 domain of RNA polymerase sigma factors"/>
    <property type="match status" value="1"/>
</dbReference>
<dbReference type="PANTHER" id="PTHR43133">
    <property type="entry name" value="RNA POLYMERASE ECF-TYPE SIGMA FACTO"/>
    <property type="match status" value="1"/>
</dbReference>
<dbReference type="InterPro" id="IPR013325">
    <property type="entry name" value="RNA_pol_sigma_r2"/>
</dbReference>
<dbReference type="SUPFAM" id="SSF88659">
    <property type="entry name" value="Sigma3 and sigma4 domains of RNA polymerase sigma factors"/>
    <property type="match status" value="1"/>
</dbReference>
<proteinExistence type="inferred from homology"/>
<keyword evidence="8" id="KW-1185">Reference proteome</keyword>
<evidence type="ECO:0000256" key="3">
    <source>
        <dbReference type="ARBA" id="ARBA00023082"/>
    </source>
</evidence>
<evidence type="ECO:0000256" key="1">
    <source>
        <dbReference type="ARBA" id="ARBA00010641"/>
    </source>
</evidence>
<dbReference type="InterPro" id="IPR007627">
    <property type="entry name" value="RNA_pol_sigma70_r2"/>
</dbReference>
<evidence type="ECO:0000259" key="6">
    <source>
        <dbReference type="Pfam" id="PF08281"/>
    </source>
</evidence>
<dbReference type="AlphaFoldDB" id="B9DT54"/>
<name>B9DT54_STRU0</name>
<evidence type="ECO:0000313" key="7">
    <source>
        <dbReference type="EMBL" id="CAR40629.1"/>
    </source>
</evidence>
<dbReference type="Gene3D" id="1.10.1740.10">
    <property type="match status" value="1"/>
</dbReference>